<dbReference type="Proteomes" id="UP001497382">
    <property type="component" value="Unassembled WGS sequence"/>
</dbReference>
<dbReference type="GO" id="GO:0090090">
    <property type="term" value="P:negative regulation of canonical Wnt signaling pathway"/>
    <property type="evidence" value="ECO:0007669"/>
    <property type="project" value="TreeGrafter"/>
</dbReference>
<dbReference type="PANTHER" id="PTHR12607:SF12">
    <property type="entry name" value="APC-LIKE, ISOFORM A-RELATED"/>
    <property type="match status" value="1"/>
</dbReference>
<dbReference type="GO" id="GO:0030877">
    <property type="term" value="C:beta-catenin destruction complex"/>
    <property type="evidence" value="ECO:0007669"/>
    <property type="project" value="TreeGrafter"/>
</dbReference>
<dbReference type="AlphaFoldDB" id="A0AAV2A0W3"/>
<evidence type="ECO:0000256" key="1">
    <source>
        <dbReference type="SAM" id="Coils"/>
    </source>
</evidence>
<dbReference type="GO" id="GO:0045295">
    <property type="term" value="F:gamma-catenin binding"/>
    <property type="evidence" value="ECO:0007669"/>
    <property type="project" value="TreeGrafter"/>
</dbReference>
<dbReference type="GO" id="GO:0007026">
    <property type="term" value="P:negative regulation of microtubule depolymerization"/>
    <property type="evidence" value="ECO:0007669"/>
    <property type="project" value="TreeGrafter"/>
</dbReference>
<evidence type="ECO:0000256" key="2">
    <source>
        <dbReference type="SAM" id="MobiDB-lite"/>
    </source>
</evidence>
<feature type="region of interest" description="Disordered" evidence="2">
    <location>
        <begin position="658"/>
        <end position="740"/>
    </location>
</feature>
<dbReference type="EMBL" id="CAXIEN010000100">
    <property type="protein sequence ID" value="CAL1277236.1"/>
    <property type="molecule type" value="Genomic_DNA"/>
</dbReference>
<feature type="compositionally biased region" description="Acidic residues" evidence="2">
    <location>
        <begin position="696"/>
        <end position="706"/>
    </location>
</feature>
<name>A0AAV2A0W3_9ARAC</name>
<evidence type="ECO:0000313" key="3">
    <source>
        <dbReference type="EMBL" id="CAL1277236.1"/>
    </source>
</evidence>
<dbReference type="InterPro" id="IPR026818">
    <property type="entry name" value="Apc_fam"/>
</dbReference>
<evidence type="ECO:0000313" key="4">
    <source>
        <dbReference type="Proteomes" id="UP001497382"/>
    </source>
</evidence>
<dbReference type="GO" id="GO:0016477">
    <property type="term" value="P:cell migration"/>
    <property type="evidence" value="ECO:0007669"/>
    <property type="project" value="TreeGrafter"/>
</dbReference>
<reference evidence="3 4" key="1">
    <citation type="submission" date="2024-04" db="EMBL/GenBank/DDBJ databases">
        <authorList>
            <person name="Rising A."/>
            <person name="Reimegard J."/>
            <person name="Sonavane S."/>
            <person name="Akerstrom W."/>
            <person name="Nylinder S."/>
            <person name="Hedman E."/>
            <person name="Kallberg Y."/>
        </authorList>
    </citation>
    <scope>NUCLEOTIDE SEQUENCE [LARGE SCALE GENOMIC DNA]</scope>
</reference>
<dbReference type="GO" id="GO:0007399">
    <property type="term" value="P:nervous system development"/>
    <property type="evidence" value="ECO:0007669"/>
    <property type="project" value="TreeGrafter"/>
</dbReference>
<dbReference type="GO" id="GO:0007389">
    <property type="term" value="P:pattern specification process"/>
    <property type="evidence" value="ECO:0007669"/>
    <property type="project" value="TreeGrafter"/>
</dbReference>
<keyword evidence="4" id="KW-1185">Reference proteome</keyword>
<dbReference type="PANTHER" id="PTHR12607">
    <property type="entry name" value="ADENOMATOUS POLYPOSIS COLI PROTEIN FAMILY"/>
    <property type="match status" value="1"/>
</dbReference>
<comment type="caution">
    <text evidence="3">The sequence shown here is derived from an EMBL/GenBank/DDBJ whole genome shotgun (WGS) entry which is preliminary data.</text>
</comment>
<dbReference type="GO" id="GO:0008017">
    <property type="term" value="F:microtubule binding"/>
    <property type="evidence" value="ECO:0007669"/>
    <property type="project" value="TreeGrafter"/>
</dbReference>
<organism evidence="3 4">
    <name type="scientific">Larinioides sclopetarius</name>
    <dbReference type="NCBI Taxonomy" id="280406"/>
    <lineage>
        <taxon>Eukaryota</taxon>
        <taxon>Metazoa</taxon>
        <taxon>Ecdysozoa</taxon>
        <taxon>Arthropoda</taxon>
        <taxon>Chelicerata</taxon>
        <taxon>Arachnida</taxon>
        <taxon>Araneae</taxon>
        <taxon>Araneomorphae</taxon>
        <taxon>Entelegynae</taxon>
        <taxon>Araneoidea</taxon>
        <taxon>Araneidae</taxon>
        <taxon>Larinioides</taxon>
    </lineage>
</organism>
<proteinExistence type="predicted"/>
<dbReference type="GO" id="GO:0001708">
    <property type="term" value="P:cell fate specification"/>
    <property type="evidence" value="ECO:0007669"/>
    <property type="project" value="TreeGrafter"/>
</dbReference>
<sequence>MSGFKPNQSMESSYNHYSDTDACDQVVDFSKRYPEYPEEACDPSPMNNPELSLSSVNSEETKQPSDANNHDEVKFFCTEDTPLMESSASSYWDLREVGGVDQNSGALITEEQTTAEHCFSSPHKFSVGTPGTVTENCINSNLVAEENQSFDETEKREPDKGDEYIIQETEASFTKSSSPLMFSRSSSVGSLNSFEQHSIVDDRSSVSAFSNLPSGMISPSEIPDSPFEIASPFISKSKNNEFLFPSNDKSEDPVLVDQTISNEEFPDEAFGDFEGNDLVKVYEDEGDCLSVSNLSALSIQANSTHVSISVIQGKNTLVSLTKKVTVNCSVTDGQADFTEKCQNSEISDKGDVLEQNCINTITSHPSDVSQSEKTQSVIETKYEDKGTSTSEDFNFGDTDYEQGLSSYTDVKMSTPLKNMRKEVPKYIAVEGYGVNTYVQQYKEDQLQSSSYSKDFSDDESDELLAECILNGRMACKDSSMFNDSKQSLNHSFQTSGSSLKESFDVPNCSFSDNDVSDDDDDDGILNECVLLGMPQKSNSMQIETEKSSVLEMSSHSNVITNELPISNSPNHQLKLLDEILSQEKQICPESGKENLNLVKTESVSNQRNFAKEEEFSTFNLISRSKDQLDDIKNDLAKSDDDSENEESDLLLQQIVQLGMPKIQSRSPRSQKETKLPITYPPNKDLGSRDNCPDGVSDGEDDDDDILNEIINAGKPNSKPKTNKSTYAESRPCQKSQNQKKLTAAEDRQLYLNKYYYGNIIPKASENSLIVVDDCTRVWRTEDTPILSPTASISDLSTLSFTEDKVCQESFLNNSRNSDCSSESEDDELLQQCIRQGMPGARRVAA</sequence>
<dbReference type="GO" id="GO:0016342">
    <property type="term" value="C:catenin complex"/>
    <property type="evidence" value="ECO:0007669"/>
    <property type="project" value="TreeGrafter"/>
</dbReference>
<protein>
    <submittedName>
        <fullName evidence="3">Uncharacterized protein</fullName>
    </submittedName>
</protein>
<feature type="compositionally biased region" description="Polar residues" evidence="2">
    <location>
        <begin position="718"/>
        <end position="740"/>
    </location>
</feature>
<dbReference type="GO" id="GO:0008013">
    <property type="term" value="F:beta-catenin binding"/>
    <property type="evidence" value="ECO:0007669"/>
    <property type="project" value="InterPro"/>
</dbReference>
<feature type="compositionally biased region" description="Basic and acidic residues" evidence="2">
    <location>
        <begin position="59"/>
        <end position="71"/>
    </location>
</feature>
<keyword evidence="1" id="KW-0175">Coiled coil</keyword>
<dbReference type="GO" id="GO:0005881">
    <property type="term" value="C:cytoplasmic microtubule"/>
    <property type="evidence" value="ECO:0007669"/>
    <property type="project" value="TreeGrafter"/>
</dbReference>
<gene>
    <name evidence="3" type="ORF">LARSCL_LOCUS9106</name>
</gene>
<accession>A0AAV2A0W3</accession>
<feature type="region of interest" description="Disordered" evidence="2">
    <location>
        <begin position="34"/>
        <end position="71"/>
    </location>
</feature>
<feature type="coiled-coil region" evidence="1">
    <location>
        <begin position="621"/>
        <end position="648"/>
    </location>
</feature>
<feature type="compositionally biased region" description="Polar residues" evidence="2">
    <location>
        <begin position="45"/>
        <end position="58"/>
    </location>
</feature>